<evidence type="ECO:0000313" key="3">
    <source>
        <dbReference type="Proteomes" id="UP000030688"/>
    </source>
</evidence>
<evidence type="ECO:0000256" key="1">
    <source>
        <dbReference type="SAM" id="Phobius"/>
    </source>
</evidence>
<keyword evidence="1" id="KW-1133">Transmembrane helix</keyword>
<gene>
    <name evidence="2" type="ORF">PFBG_02939</name>
</gene>
<reference evidence="2 3" key="2">
    <citation type="submission" date="2013-02" db="EMBL/GenBank/DDBJ databases">
        <title>The Genome Sequence of Plasmodium falciparum 7G8.</title>
        <authorList>
            <consortium name="The Broad Institute Genome Sequencing Platform"/>
            <consortium name="The Broad Institute Genome Sequencing Center for Infectious Disease"/>
            <person name="Neafsey D."/>
            <person name="Cheeseman I."/>
            <person name="Volkman S."/>
            <person name="Adams J."/>
            <person name="Walker B."/>
            <person name="Young S.K."/>
            <person name="Zeng Q."/>
            <person name="Gargeya S."/>
            <person name="Fitzgerald M."/>
            <person name="Haas B."/>
            <person name="Abouelleil A."/>
            <person name="Alvarado L."/>
            <person name="Arachchi H.M."/>
            <person name="Berlin A.M."/>
            <person name="Chapman S.B."/>
            <person name="Dewar J."/>
            <person name="Goldberg J."/>
            <person name="Griggs A."/>
            <person name="Gujja S."/>
            <person name="Hansen M."/>
            <person name="Howarth C."/>
            <person name="Imamovic A."/>
            <person name="Larimer J."/>
            <person name="McCowan C."/>
            <person name="Murphy C."/>
            <person name="Neiman D."/>
            <person name="Pearson M."/>
            <person name="Priest M."/>
            <person name="Roberts A."/>
            <person name="Saif S."/>
            <person name="Shea T."/>
            <person name="Sisk P."/>
            <person name="Sykes S."/>
            <person name="Wortman J."/>
            <person name="Nusbaum C."/>
            <person name="Birren B."/>
        </authorList>
    </citation>
    <scope>NUCLEOTIDE SEQUENCE [LARGE SCALE GENOMIC DNA]</scope>
    <source>
        <strain evidence="2 3">7G8</strain>
    </source>
</reference>
<accession>W7F0T9</accession>
<feature type="transmembrane region" description="Helical" evidence="1">
    <location>
        <begin position="12"/>
        <end position="29"/>
    </location>
</feature>
<proteinExistence type="predicted"/>
<dbReference type="AlphaFoldDB" id="W7F0T9"/>
<dbReference type="Proteomes" id="UP000030688">
    <property type="component" value="Unassembled WGS sequence"/>
</dbReference>
<keyword evidence="1" id="KW-0812">Transmembrane</keyword>
<organism evidence="2 3">
    <name type="scientific">Plasmodium falciparum (isolate 7G8)</name>
    <dbReference type="NCBI Taxonomy" id="57266"/>
    <lineage>
        <taxon>Eukaryota</taxon>
        <taxon>Sar</taxon>
        <taxon>Alveolata</taxon>
        <taxon>Apicomplexa</taxon>
        <taxon>Aconoidasida</taxon>
        <taxon>Haemosporida</taxon>
        <taxon>Plasmodiidae</taxon>
        <taxon>Plasmodium</taxon>
        <taxon>Plasmodium (Laverania)</taxon>
    </lineage>
</organism>
<sequence length="92" mass="11090">MCMLYLFFGSHLNNTYTYLFLFFIIYIFMNEGNNGTINQLNETEELTKMGILDEDELPKIKIKYNFYWMKIQKKKKKMSEKKGKGNNYFIGK</sequence>
<evidence type="ECO:0000313" key="2">
    <source>
        <dbReference type="EMBL" id="EUR71913.1"/>
    </source>
</evidence>
<dbReference type="EMBL" id="KE123619">
    <property type="protein sequence ID" value="EUR71913.1"/>
    <property type="molecule type" value="Genomic_DNA"/>
</dbReference>
<name>W7F0T9_PLAF8</name>
<protein>
    <submittedName>
        <fullName evidence="2">Uncharacterized protein</fullName>
    </submittedName>
</protein>
<keyword evidence="1" id="KW-0472">Membrane</keyword>
<reference evidence="3" key="1">
    <citation type="submission" date="2007-11" db="EMBL/GenBank/DDBJ databases">
        <authorList>
            <consortium name="The Broad Institute Genome Sequencing Platform"/>
            <person name="Volkman S.K."/>
            <person name="Daily J.P."/>
            <person name="Sarr O."/>
            <person name="Ndiaye D."/>
            <person name="Ndir O."/>
            <person name="Mboup S."/>
            <person name="Lukens A."/>
            <person name="Stange-Thomann N."/>
            <person name="Mauceli E."/>
            <person name="Gnerre S."/>
            <person name="Jaffe D."/>
            <person name="Zainoun J."/>
            <person name="Wiegand R.C."/>
            <person name="Birren B."/>
            <person name="Galagan J."/>
            <person name="Lander E."/>
            <person name="Wirth D.F."/>
        </authorList>
    </citation>
    <scope>NUCLEOTIDE SEQUENCE [LARGE SCALE GENOMIC DNA]</scope>
    <source>
        <strain evidence="3">7G8</strain>
    </source>
</reference>